<dbReference type="GO" id="GO:0097351">
    <property type="term" value="F:toxin sequestering activity"/>
    <property type="evidence" value="ECO:0007669"/>
    <property type="project" value="InterPro"/>
</dbReference>
<dbReference type="SMART" id="SM00966">
    <property type="entry name" value="SpoVT_AbrB"/>
    <property type="match status" value="1"/>
</dbReference>
<evidence type="ECO:0000313" key="3">
    <source>
        <dbReference type="EMBL" id="PSH62841.1"/>
    </source>
</evidence>
<reference evidence="4" key="1">
    <citation type="submission" date="2017-11" db="EMBL/GenBank/DDBJ databases">
        <authorList>
            <person name="Kuznetsova I."/>
            <person name="Sazanova A."/>
            <person name="Chirak E."/>
            <person name="Safronova V."/>
            <person name="Willems A."/>
        </authorList>
    </citation>
    <scope>NUCLEOTIDE SEQUENCE [LARGE SCALE GENOMIC DNA]</scope>
    <source>
        <strain evidence="4">CCBAU 03422</strain>
    </source>
</reference>
<dbReference type="Gene3D" id="2.10.260.10">
    <property type="match status" value="1"/>
</dbReference>
<organism evidence="3 4">
    <name type="scientific">Phyllobacterium sophorae</name>
    <dbReference type="NCBI Taxonomy" id="1520277"/>
    <lineage>
        <taxon>Bacteria</taxon>
        <taxon>Pseudomonadati</taxon>
        <taxon>Pseudomonadota</taxon>
        <taxon>Alphaproteobacteria</taxon>
        <taxon>Hyphomicrobiales</taxon>
        <taxon>Phyllobacteriaceae</taxon>
        <taxon>Phyllobacterium</taxon>
    </lineage>
</organism>
<keyword evidence="4" id="KW-1185">Reference proteome</keyword>
<protein>
    <submittedName>
        <fullName evidence="3">Transcriptional regulator</fullName>
    </submittedName>
</protein>
<proteinExistence type="predicted"/>
<sequence>MITSKMTSKAQTTIPQAVRMALNLKPGDEIAYQIEDGRVILMRTEGRAQADDPFATFSEWDSEADRNAYANL</sequence>
<dbReference type="EMBL" id="PGGM01000008">
    <property type="protein sequence ID" value="PSH62841.1"/>
    <property type="molecule type" value="Genomic_DNA"/>
</dbReference>
<feature type="domain" description="SpoVT-AbrB" evidence="2">
    <location>
        <begin position="1"/>
        <end position="47"/>
    </location>
</feature>
<dbReference type="GO" id="GO:0001558">
    <property type="term" value="P:regulation of cell growth"/>
    <property type="evidence" value="ECO:0007669"/>
    <property type="project" value="InterPro"/>
</dbReference>
<dbReference type="InterPro" id="IPR007159">
    <property type="entry name" value="SpoVT-AbrB_dom"/>
</dbReference>
<evidence type="ECO:0000259" key="2">
    <source>
        <dbReference type="PROSITE" id="PS51740"/>
    </source>
</evidence>
<dbReference type="Proteomes" id="UP000241764">
    <property type="component" value="Unassembled WGS sequence"/>
</dbReference>
<dbReference type="PROSITE" id="PS51740">
    <property type="entry name" value="SPOVT_ABRB"/>
    <property type="match status" value="1"/>
</dbReference>
<dbReference type="InterPro" id="IPR031848">
    <property type="entry name" value="PrlF_antitoxin"/>
</dbReference>
<comment type="caution">
    <text evidence="3">The sequence shown here is derived from an EMBL/GenBank/DDBJ whole genome shotgun (WGS) entry which is preliminary data.</text>
</comment>
<evidence type="ECO:0000313" key="4">
    <source>
        <dbReference type="Proteomes" id="UP000241764"/>
    </source>
</evidence>
<evidence type="ECO:0000256" key="1">
    <source>
        <dbReference type="PROSITE-ProRule" id="PRU01076"/>
    </source>
</evidence>
<dbReference type="GO" id="GO:0003700">
    <property type="term" value="F:DNA-binding transcription factor activity"/>
    <property type="evidence" value="ECO:0007669"/>
    <property type="project" value="InterPro"/>
</dbReference>
<dbReference type="AlphaFoldDB" id="A0A2P7B8P1"/>
<dbReference type="GO" id="GO:0003677">
    <property type="term" value="F:DNA binding"/>
    <property type="evidence" value="ECO:0007669"/>
    <property type="project" value="UniProtKB-UniRule"/>
</dbReference>
<dbReference type="InterPro" id="IPR037914">
    <property type="entry name" value="SpoVT-AbrB_sf"/>
</dbReference>
<dbReference type="RefSeq" id="WP_106665447.1">
    <property type="nucleotide sequence ID" value="NZ_PGGM01000008.1"/>
</dbReference>
<name>A0A2P7B8P1_9HYPH</name>
<dbReference type="Pfam" id="PF15937">
    <property type="entry name" value="PrlF_antitoxin"/>
    <property type="match status" value="1"/>
</dbReference>
<dbReference type="NCBIfam" id="TIGR01439">
    <property type="entry name" value="lp_hng_hel_AbrB"/>
    <property type="match status" value="1"/>
</dbReference>
<accession>A0A2P7B8P1</accession>
<dbReference type="OrthoDB" id="9809003at2"/>
<keyword evidence="1" id="KW-0238">DNA-binding</keyword>
<dbReference type="SUPFAM" id="SSF89447">
    <property type="entry name" value="AbrB/MazE/MraZ-like"/>
    <property type="match status" value="1"/>
</dbReference>
<gene>
    <name evidence="3" type="ORF">CU103_18195</name>
</gene>